<keyword evidence="3" id="KW-1185">Reference proteome</keyword>
<dbReference type="AlphaFoldDB" id="A0A4W2CJ45"/>
<proteinExistence type="predicted"/>
<reference evidence="2 3" key="1">
    <citation type="submission" date="2018-11" db="EMBL/GenBank/DDBJ databases">
        <title>Haplotype-resolved cattle genomes.</title>
        <authorList>
            <person name="Low W.Y."/>
            <person name="Tearle R."/>
            <person name="Bickhart D.M."/>
            <person name="Rosen B.D."/>
            <person name="Koren S."/>
            <person name="Rhie A."/>
            <person name="Hiendleder S."/>
            <person name="Phillippy A.M."/>
            <person name="Smith T.P.L."/>
            <person name="Williams J.L."/>
        </authorList>
    </citation>
    <scope>NUCLEOTIDE SEQUENCE [LARGE SCALE GENOMIC DNA]</scope>
</reference>
<accession>A0A4W2CJ45</accession>
<evidence type="ECO:0000256" key="1">
    <source>
        <dbReference type="SAM" id="MobiDB-lite"/>
    </source>
</evidence>
<name>A0A4W2CJ45_BOBOX</name>
<feature type="compositionally biased region" description="Low complexity" evidence="1">
    <location>
        <begin position="156"/>
        <end position="171"/>
    </location>
</feature>
<reference evidence="2" key="2">
    <citation type="submission" date="2025-08" db="UniProtKB">
        <authorList>
            <consortium name="Ensembl"/>
        </authorList>
    </citation>
    <scope>IDENTIFICATION</scope>
</reference>
<dbReference type="OMA" id="HPPRISC"/>
<dbReference type="Ensembl" id="ENSBIXT00000021585.1">
    <property type="protein sequence ID" value="ENSBIXP00000011950.1"/>
    <property type="gene ID" value="ENSBIXG00000017105.1"/>
</dbReference>
<feature type="compositionally biased region" description="Basic and acidic residues" evidence="1">
    <location>
        <begin position="68"/>
        <end position="77"/>
    </location>
</feature>
<evidence type="ECO:0000313" key="2">
    <source>
        <dbReference type="Ensembl" id="ENSBIXP00000011950.1"/>
    </source>
</evidence>
<dbReference type="Proteomes" id="UP000314981">
    <property type="component" value="Chromosome 15"/>
</dbReference>
<evidence type="ECO:0000313" key="3">
    <source>
        <dbReference type="Proteomes" id="UP000314981"/>
    </source>
</evidence>
<feature type="compositionally biased region" description="Low complexity" evidence="1">
    <location>
        <begin position="14"/>
        <end position="27"/>
    </location>
</feature>
<organism evidence="2 3">
    <name type="scientific">Bos indicus x Bos taurus</name>
    <name type="common">Hybrid cattle</name>
    <dbReference type="NCBI Taxonomy" id="30522"/>
    <lineage>
        <taxon>Eukaryota</taxon>
        <taxon>Metazoa</taxon>
        <taxon>Chordata</taxon>
        <taxon>Craniata</taxon>
        <taxon>Vertebrata</taxon>
        <taxon>Euteleostomi</taxon>
        <taxon>Mammalia</taxon>
        <taxon>Eutheria</taxon>
        <taxon>Laurasiatheria</taxon>
        <taxon>Artiodactyla</taxon>
        <taxon>Ruminantia</taxon>
        <taxon>Pecora</taxon>
        <taxon>Bovidae</taxon>
        <taxon>Bovinae</taxon>
        <taxon>Bos</taxon>
    </lineage>
</organism>
<sequence>MARAGLSAARAHRPAPSAPGRSGLRLGPGPGPGAKDPPARPTRRSELRVPPRLPPGLPRSRRRQQRRPQLEEKEKFVQRRRGRGRSGAPCRAAGPHPHRSARGSTRPCPHPLPHGEVALCIPQDPGPPKSQAPFPGEAALDSQRPLKMAILRRRTPLAFRPARRSAPAALRGAGGSTRAPRLARAQRLDPRAADRPIDLGQVTAPLRASPSGSVKWG</sequence>
<dbReference type="STRING" id="30522.A0A4W2CJ45"/>
<feature type="region of interest" description="Disordered" evidence="1">
    <location>
        <begin position="1"/>
        <end position="217"/>
    </location>
</feature>
<feature type="compositionally biased region" description="Basic and acidic residues" evidence="1">
    <location>
        <begin position="186"/>
        <end position="197"/>
    </location>
</feature>
<reference evidence="2" key="3">
    <citation type="submission" date="2025-09" db="UniProtKB">
        <authorList>
            <consortium name="Ensembl"/>
        </authorList>
    </citation>
    <scope>IDENTIFICATION</scope>
</reference>
<protein>
    <submittedName>
        <fullName evidence="2">Uncharacterized protein</fullName>
    </submittedName>
</protein>